<dbReference type="PANTHER" id="PTHR34857:SF2">
    <property type="entry name" value="SLL0384 PROTEIN"/>
    <property type="match status" value="1"/>
</dbReference>
<evidence type="ECO:0000256" key="2">
    <source>
        <dbReference type="ARBA" id="ARBA00008564"/>
    </source>
</evidence>
<dbReference type="NCBIfam" id="TIGR02454">
    <property type="entry name" value="ECF_T_CbiQ"/>
    <property type="match status" value="1"/>
</dbReference>
<sequence length="252" mass="27263">MTPLMLSPGGSGWISERDPRLRILCALAFALTTVGLTTPSAAITALLLAASLTRAAGIRPGSLGRRLLALEGFILVLLVTLPFTTPGAAILHVGPLTASAEGIQLAALILLKSNAVVLSLLALVGTLEAVALGHALARLGVPEKLAHLFLMTVRQIHLMQAELGRLRQAMRARAFMPRSDWHTWRSYGWLVGMLLVRSLERAQRILAAMRCRGFDGRLYLLDSTRWETRDTIAAFGCAVLLSGLILLDRMSR</sequence>
<keyword evidence="6 7" id="KW-0472">Membrane</keyword>
<evidence type="ECO:0000256" key="5">
    <source>
        <dbReference type="ARBA" id="ARBA00022989"/>
    </source>
</evidence>
<evidence type="ECO:0000256" key="1">
    <source>
        <dbReference type="ARBA" id="ARBA00004651"/>
    </source>
</evidence>
<dbReference type="InterPro" id="IPR051611">
    <property type="entry name" value="ECF_transporter_component"/>
</dbReference>
<evidence type="ECO:0000313" key="9">
    <source>
        <dbReference type="Proteomes" id="UP000483379"/>
    </source>
</evidence>
<protein>
    <submittedName>
        <fullName evidence="8">Cobalt ECF transporter T component CbiQ</fullName>
    </submittedName>
</protein>
<keyword evidence="4 7" id="KW-0812">Transmembrane</keyword>
<comment type="subcellular location">
    <subcellularLocation>
        <location evidence="1">Cell membrane</location>
        <topology evidence="1">Multi-pass membrane protein</topology>
    </subcellularLocation>
</comment>
<keyword evidence="9" id="KW-1185">Reference proteome</keyword>
<comment type="caution">
    <text evidence="8">The sequence shown here is derived from an EMBL/GenBank/DDBJ whole genome shotgun (WGS) entry which is preliminary data.</text>
</comment>
<reference evidence="8 9" key="1">
    <citation type="submission" date="2020-02" db="EMBL/GenBank/DDBJ databases">
        <title>Genome sequences of Thiorhodococcus mannitoliphagus and Thiorhodococcus minor, purple sulfur photosynthetic bacteria in the gammaproteobacterial family, Chromatiaceae.</title>
        <authorList>
            <person name="Aviles F.A."/>
            <person name="Meyer T.E."/>
            <person name="Kyndt J.A."/>
        </authorList>
    </citation>
    <scope>NUCLEOTIDE SEQUENCE [LARGE SCALE GENOMIC DNA]</scope>
    <source>
        <strain evidence="8 9">DSM 11518</strain>
    </source>
</reference>
<proteinExistence type="inferred from homology"/>
<dbReference type="InterPro" id="IPR003339">
    <property type="entry name" value="ABC/ECF_trnsptr_transmembrane"/>
</dbReference>
<organism evidence="8 9">
    <name type="scientific">Thiorhodococcus minor</name>
    <dbReference type="NCBI Taxonomy" id="57489"/>
    <lineage>
        <taxon>Bacteria</taxon>
        <taxon>Pseudomonadati</taxon>
        <taxon>Pseudomonadota</taxon>
        <taxon>Gammaproteobacteria</taxon>
        <taxon>Chromatiales</taxon>
        <taxon>Chromatiaceae</taxon>
        <taxon>Thiorhodococcus</taxon>
    </lineage>
</organism>
<comment type="similarity">
    <text evidence="2">Belongs to the CbiQ family.</text>
</comment>
<keyword evidence="5 7" id="KW-1133">Transmembrane helix</keyword>
<dbReference type="CDD" id="cd16914">
    <property type="entry name" value="EcfT"/>
    <property type="match status" value="1"/>
</dbReference>
<keyword evidence="3" id="KW-1003">Cell membrane</keyword>
<dbReference type="GO" id="GO:0043190">
    <property type="term" value="C:ATP-binding cassette (ABC) transporter complex"/>
    <property type="evidence" value="ECO:0007669"/>
    <property type="project" value="InterPro"/>
</dbReference>
<feature type="transmembrane region" description="Helical" evidence="7">
    <location>
        <begin position="21"/>
        <end position="52"/>
    </location>
</feature>
<accession>A0A6M0JXN1</accession>
<dbReference type="AlphaFoldDB" id="A0A6M0JXN1"/>
<gene>
    <name evidence="8" type="primary">cbiQ</name>
    <name evidence="8" type="ORF">G3446_02960</name>
</gene>
<dbReference type="GO" id="GO:0006824">
    <property type="term" value="P:cobalt ion transport"/>
    <property type="evidence" value="ECO:0007669"/>
    <property type="project" value="InterPro"/>
</dbReference>
<dbReference type="PANTHER" id="PTHR34857">
    <property type="entry name" value="SLL0384 PROTEIN"/>
    <property type="match status" value="1"/>
</dbReference>
<evidence type="ECO:0000256" key="3">
    <source>
        <dbReference type="ARBA" id="ARBA00022475"/>
    </source>
</evidence>
<dbReference type="EMBL" id="JAAIJQ010000005">
    <property type="protein sequence ID" value="NEV60865.1"/>
    <property type="molecule type" value="Genomic_DNA"/>
</dbReference>
<evidence type="ECO:0000313" key="8">
    <source>
        <dbReference type="EMBL" id="NEV60865.1"/>
    </source>
</evidence>
<name>A0A6M0JXN1_9GAMM</name>
<dbReference type="Proteomes" id="UP000483379">
    <property type="component" value="Unassembled WGS sequence"/>
</dbReference>
<evidence type="ECO:0000256" key="4">
    <source>
        <dbReference type="ARBA" id="ARBA00022692"/>
    </source>
</evidence>
<evidence type="ECO:0000256" key="7">
    <source>
        <dbReference type="SAM" id="Phobius"/>
    </source>
</evidence>
<evidence type="ECO:0000256" key="6">
    <source>
        <dbReference type="ARBA" id="ARBA00023136"/>
    </source>
</evidence>
<dbReference type="InterPro" id="IPR012809">
    <property type="entry name" value="ECF_CbiQ"/>
</dbReference>
<feature type="transmembrane region" description="Helical" evidence="7">
    <location>
        <begin position="72"/>
        <end position="93"/>
    </location>
</feature>
<dbReference type="Pfam" id="PF02361">
    <property type="entry name" value="CbiQ"/>
    <property type="match status" value="1"/>
</dbReference>
<feature type="transmembrane region" description="Helical" evidence="7">
    <location>
        <begin position="105"/>
        <end position="125"/>
    </location>
</feature>